<dbReference type="AlphaFoldDB" id="A0A1X7K768"/>
<comment type="pathway">
    <text evidence="1">Metabolic intermediate biosynthesis; chorismate biosynthesis; chorismate from D-erythrose 4-phosphate and phosphoenolpyruvate: step 4/7.</text>
</comment>
<dbReference type="OrthoDB" id="9776868at2"/>
<dbReference type="SUPFAM" id="SSF53223">
    <property type="entry name" value="Aminoacid dehydrogenase-like, N-terminal domain"/>
    <property type="match status" value="1"/>
</dbReference>
<dbReference type="Proteomes" id="UP000193309">
    <property type="component" value="Unassembled WGS sequence"/>
</dbReference>
<dbReference type="CDD" id="cd01065">
    <property type="entry name" value="NAD_bind_Shikimate_DH"/>
    <property type="match status" value="1"/>
</dbReference>
<dbReference type="SUPFAM" id="SSF51735">
    <property type="entry name" value="NAD(P)-binding Rossmann-fold domains"/>
    <property type="match status" value="1"/>
</dbReference>
<name>A0A1X7K768_9CORY</name>
<dbReference type="PANTHER" id="PTHR21089:SF1">
    <property type="entry name" value="BIFUNCTIONAL 3-DEHYDROQUINATE DEHYDRATASE_SHIKIMATE DEHYDROGENASE, CHLOROPLASTIC"/>
    <property type="match status" value="1"/>
</dbReference>
<dbReference type="GO" id="GO:0004764">
    <property type="term" value="F:shikimate 3-dehydrogenase (NADP+) activity"/>
    <property type="evidence" value="ECO:0007669"/>
    <property type="project" value="InterPro"/>
</dbReference>
<dbReference type="InterPro" id="IPR010110">
    <property type="entry name" value="Shikimate_DH_AroM-type"/>
</dbReference>
<evidence type="ECO:0000313" key="5">
    <source>
        <dbReference type="EMBL" id="SMG36907.1"/>
    </source>
</evidence>
<keyword evidence="2" id="KW-0028">Amino-acid biosynthesis</keyword>
<proteinExistence type="predicted"/>
<dbReference type="GO" id="GO:0050661">
    <property type="term" value="F:NADP binding"/>
    <property type="evidence" value="ECO:0007669"/>
    <property type="project" value="TreeGrafter"/>
</dbReference>
<dbReference type="Gene3D" id="3.40.50.720">
    <property type="entry name" value="NAD(P)-binding Rossmann-like Domain"/>
    <property type="match status" value="1"/>
</dbReference>
<sequence length="280" mass="29966">MSHPLEAGVVRHRAAVLGSPIKHSRSPILHNAGYEDLGMSDWDYTRIECTAEDLPRIVGEADESFRGFSVTMPAKFAALEFATEVTDRARQIGSANTLVRTDAGWRADNTDCDGITGALGELLGEALPETRRALVIGGGGTARPALWALAQAGISDITVINRSDRSAELGPLLEPFGVSFRFAGFDSDLRQASREAEVIVSTVPSAAVEGHEQDLGHAPILDVIYEPWPTPLTVAAAANGYLTVGGHIMLAHQAYGQFEQFTGRPAPRAAMRRALEASLH</sequence>
<organism evidence="5 6">
    <name type="scientific">Corynebacterium pollutisoli</name>
    <dbReference type="NCBI Taxonomy" id="1610489"/>
    <lineage>
        <taxon>Bacteria</taxon>
        <taxon>Bacillati</taxon>
        <taxon>Actinomycetota</taxon>
        <taxon>Actinomycetes</taxon>
        <taxon>Mycobacteriales</taxon>
        <taxon>Corynebacteriaceae</taxon>
        <taxon>Corynebacterium</taxon>
    </lineage>
</organism>
<dbReference type="GO" id="GO:0009423">
    <property type="term" value="P:chorismate biosynthetic process"/>
    <property type="evidence" value="ECO:0007669"/>
    <property type="project" value="TreeGrafter"/>
</dbReference>
<evidence type="ECO:0000259" key="3">
    <source>
        <dbReference type="Pfam" id="PF08501"/>
    </source>
</evidence>
<dbReference type="NCBIfam" id="NF001311">
    <property type="entry name" value="PRK00258.1-3"/>
    <property type="match status" value="1"/>
</dbReference>
<dbReference type="InterPro" id="IPR036291">
    <property type="entry name" value="NAD(P)-bd_dom_sf"/>
</dbReference>
<feature type="domain" description="Shikimate dehydrogenase substrate binding N-terminal" evidence="3">
    <location>
        <begin position="16"/>
        <end position="98"/>
    </location>
</feature>
<accession>A0A1X7K768</accession>
<gene>
    <name evidence="5" type="ORF">SAMN06295981_2306</name>
</gene>
<dbReference type="GO" id="GO:0005829">
    <property type="term" value="C:cytosol"/>
    <property type="evidence" value="ECO:0007669"/>
    <property type="project" value="TreeGrafter"/>
</dbReference>
<dbReference type="Gene3D" id="3.40.50.10860">
    <property type="entry name" value="Leucine Dehydrogenase, chain A, domain 1"/>
    <property type="match status" value="1"/>
</dbReference>
<dbReference type="Pfam" id="PF08501">
    <property type="entry name" value="Shikimate_dh_N"/>
    <property type="match status" value="1"/>
</dbReference>
<dbReference type="RefSeq" id="WP_085550379.1">
    <property type="nucleotide sequence ID" value="NZ_FXAR01000009.1"/>
</dbReference>
<feature type="domain" description="SDH C-terminal" evidence="4">
    <location>
        <begin position="249"/>
        <end position="276"/>
    </location>
</feature>
<dbReference type="Pfam" id="PF18317">
    <property type="entry name" value="SDH_C"/>
    <property type="match status" value="1"/>
</dbReference>
<reference evidence="6" key="1">
    <citation type="submission" date="2017-04" db="EMBL/GenBank/DDBJ databases">
        <authorList>
            <person name="Varghese N."/>
            <person name="Submissions S."/>
        </authorList>
    </citation>
    <scope>NUCLEOTIDE SEQUENCE [LARGE SCALE GENOMIC DNA]</scope>
    <source>
        <strain evidence="6">VDS</strain>
    </source>
</reference>
<dbReference type="InterPro" id="IPR046346">
    <property type="entry name" value="Aminoacid_DH-like_N_sf"/>
</dbReference>
<protein>
    <submittedName>
        <fullName evidence="5">Shikimate dehydrogenase</fullName>
    </submittedName>
</protein>
<dbReference type="InterPro" id="IPR013708">
    <property type="entry name" value="Shikimate_DH-bd_N"/>
</dbReference>
<dbReference type="InterPro" id="IPR022893">
    <property type="entry name" value="Shikimate_DH_fam"/>
</dbReference>
<evidence type="ECO:0000256" key="1">
    <source>
        <dbReference type="ARBA" id="ARBA00004871"/>
    </source>
</evidence>
<keyword evidence="6" id="KW-1185">Reference proteome</keyword>
<dbReference type="GO" id="GO:0009073">
    <property type="term" value="P:aromatic amino acid family biosynthetic process"/>
    <property type="evidence" value="ECO:0007669"/>
    <property type="project" value="UniProtKB-KW"/>
</dbReference>
<dbReference type="PANTHER" id="PTHR21089">
    <property type="entry name" value="SHIKIMATE DEHYDROGENASE"/>
    <property type="match status" value="1"/>
</dbReference>
<evidence type="ECO:0000313" key="6">
    <source>
        <dbReference type="Proteomes" id="UP000193309"/>
    </source>
</evidence>
<dbReference type="STRING" id="1610489.SAMN06295981_2306"/>
<dbReference type="NCBIfam" id="TIGR01809">
    <property type="entry name" value="Shik-DH-AROM"/>
    <property type="match status" value="1"/>
</dbReference>
<dbReference type="EMBL" id="FXAR01000009">
    <property type="protein sequence ID" value="SMG36907.1"/>
    <property type="molecule type" value="Genomic_DNA"/>
</dbReference>
<dbReference type="InterPro" id="IPR041121">
    <property type="entry name" value="SDH_C"/>
</dbReference>
<dbReference type="GO" id="GO:0019632">
    <property type="term" value="P:shikimate metabolic process"/>
    <property type="evidence" value="ECO:0007669"/>
    <property type="project" value="TreeGrafter"/>
</dbReference>
<evidence type="ECO:0000256" key="2">
    <source>
        <dbReference type="ARBA" id="ARBA00023141"/>
    </source>
</evidence>
<keyword evidence="2" id="KW-0057">Aromatic amino acid biosynthesis</keyword>
<evidence type="ECO:0000259" key="4">
    <source>
        <dbReference type="Pfam" id="PF18317"/>
    </source>
</evidence>